<reference evidence="2 3" key="1">
    <citation type="submission" date="2014-04" db="EMBL/GenBank/DDBJ databases">
        <authorList>
            <consortium name="DOE Joint Genome Institute"/>
            <person name="Kuo A."/>
            <person name="Kohler A."/>
            <person name="Nagy L.G."/>
            <person name="Floudas D."/>
            <person name="Copeland A."/>
            <person name="Barry K.W."/>
            <person name="Cichocki N."/>
            <person name="Veneault-Fourrey C."/>
            <person name="LaButti K."/>
            <person name="Lindquist E.A."/>
            <person name="Lipzen A."/>
            <person name="Lundell T."/>
            <person name="Morin E."/>
            <person name="Murat C."/>
            <person name="Sun H."/>
            <person name="Tunlid A."/>
            <person name="Henrissat B."/>
            <person name="Grigoriev I.V."/>
            <person name="Hibbett D.S."/>
            <person name="Martin F."/>
            <person name="Nordberg H.P."/>
            <person name="Cantor M.N."/>
            <person name="Hua S.X."/>
        </authorList>
    </citation>
    <scope>NUCLEOTIDE SEQUENCE [LARGE SCALE GENOMIC DNA]</scope>
    <source>
        <strain evidence="2 3">Foug A</strain>
    </source>
</reference>
<dbReference type="Proteomes" id="UP000053989">
    <property type="component" value="Unassembled WGS sequence"/>
</dbReference>
<dbReference type="GO" id="GO:0008270">
    <property type="term" value="F:zinc ion binding"/>
    <property type="evidence" value="ECO:0007669"/>
    <property type="project" value="InterPro"/>
</dbReference>
<dbReference type="GO" id="GO:0000981">
    <property type="term" value="F:DNA-binding transcription factor activity, RNA polymerase II-specific"/>
    <property type="evidence" value="ECO:0007669"/>
    <property type="project" value="InterPro"/>
</dbReference>
<dbReference type="InParanoid" id="A0A0C2ZIH8"/>
<proteinExistence type="predicted"/>
<dbReference type="STRING" id="1036808.A0A0C2ZIH8"/>
<evidence type="ECO:0000313" key="3">
    <source>
        <dbReference type="Proteomes" id="UP000053989"/>
    </source>
</evidence>
<dbReference type="EMBL" id="KN822052">
    <property type="protein sequence ID" value="KIM61433.1"/>
    <property type="molecule type" value="Genomic_DNA"/>
</dbReference>
<evidence type="ECO:0000313" key="2">
    <source>
        <dbReference type="EMBL" id="KIM61433.1"/>
    </source>
</evidence>
<dbReference type="CDD" id="cd00067">
    <property type="entry name" value="GAL4"/>
    <property type="match status" value="1"/>
</dbReference>
<feature type="compositionally biased region" description="Basic and acidic residues" evidence="1">
    <location>
        <begin position="56"/>
        <end position="101"/>
    </location>
</feature>
<dbReference type="HOGENOM" id="CLU_080791_0_0_1"/>
<protein>
    <recommendedName>
        <fullName evidence="4">Zn(2)-C6 fungal-type domain-containing protein</fullName>
    </recommendedName>
</protein>
<feature type="region of interest" description="Disordered" evidence="1">
    <location>
        <begin position="44"/>
        <end position="166"/>
    </location>
</feature>
<feature type="compositionally biased region" description="Low complexity" evidence="1">
    <location>
        <begin position="1"/>
        <end position="15"/>
    </location>
</feature>
<feature type="compositionally biased region" description="Basic and acidic residues" evidence="1">
    <location>
        <begin position="274"/>
        <end position="291"/>
    </location>
</feature>
<dbReference type="OrthoDB" id="2706629at2759"/>
<accession>A0A0C2ZIH8</accession>
<feature type="compositionally biased region" description="Basic and acidic residues" evidence="1">
    <location>
        <begin position="109"/>
        <end position="119"/>
    </location>
</feature>
<evidence type="ECO:0008006" key="4">
    <source>
        <dbReference type="Google" id="ProtNLM"/>
    </source>
</evidence>
<feature type="compositionally biased region" description="Acidic residues" evidence="1">
    <location>
        <begin position="292"/>
        <end position="316"/>
    </location>
</feature>
<evidence type="ECO:0000256" key="1">
    <source>
        <dbReference type="SAM" id="MobiDB-lite"/>
    </source>
</evidence>
<feature type="region of interest" description="Disordered" evidence="1">
    <location>
        <begin position="1"/>
        <end position="23"/>
    </location>
</feature>
<reference evidence="3" key="2">
    <citation type="submission" date="2015-01" db="EMBL/GenBank/DDBJ databases">
        <title>Evolutionary Origins and Diversification of the Mycorrhizal Mutualists.</title>
        <authorList>
            <consortium name="DOE Joint Genome Institute"/>
            <consortium name="Mycorrhizal Genomics Consortium"/>
            <person name="Kohler A."/>
            <person name="Kuo A."/>
            <person name="Nagy L.G."/>
            <person name="Floudas D."/>
            <person name="Copeland A."/>
            <person name="Barry K.W."/>
            <person name="Cichocki N."/>
            <person name="Veneault-Fourrey C."/>
            <person name="LaButti K."/>
            <person name="Lindquist E.A."/>
            <person name="Lipzen A."/>
            <person name="Lundell T."/>
            <person name="Morin E."/>
            <person name="Murat C."/>
            <person name="Riley R."/>
            <person name="Ohm R."/>
            <person name="Sun H."/>
            <person name="Tunlid A."/>
            <person name="Henrissat B."/>
            <person name="Grigoriev I.V."/>
            <person name="Hibbett D.S."/>
            <person name="Martin F."/>
        </authorList>
    </citation>
    <scope>NUCLEOTIDE SEQUENCE [LARGE SCALE GENOMIC DNA]</scope>
    <source>
        <strain evidence="3">Foug A</strain>
    </source>
</reference>
<sequence length="316" mass="35442">MSSGNNTDSSNNGNGADKIDWQRVASPDLVKQVDDSLEVQIAKFDEQSHRRHDKLMKRVAEQEAQKKAEEGRKKAEEEAKRAAEEEVRRLAEEEAKKRAEFQARWQANSERKAREKAEAKAAAGAMRVQIAQKAGQGEKPKPKPKQRRVASQHAPNDEVQGWYPPCDQCRKSGDSKGCILPNNARTPTCQRCQKMKVKCHFEVSMATMKRSASGKKHKESEMSATMVATSLTKEIEEALGGFSVVGPSMRPDPVVQVLDRQLGEMDGFVWEMKRMADHSDRKGKGRAQPEETKEEEEKSDDGEDKEEADDMSDADE</sequence>
<organism evidence="2 3">
    <name type="scientific">Scleroderma citrinum Foug A</name>
    <dbReference type="NCBI Taxonomy" id="1036808"/>
    <lineage>
        <taxon>Eukaryota</taxon>
        <taxon>Fungi</taxon>
        <taxon>Dikarya</taxon>
        <taxon>Basidiomycota</taxon>
        <taxon>Agaricomycotina</taxon>
        <taxon>Agaricomycetes</taxon>
        <taxon>Agaricomycetidae</taxon>
        <taxon>Boletales</taxon>
        <taxon>Sclerodermatineae</taxon>
        <taxon>Sclerodermataceae</taxon>
        <taxon>Scleroderma</taxon>
    </lineage>
</organism>
<keyword evidence="3" id="KW-1185">Reference proteome</keyword>
<name>A0A0C2ZIH8_9AGAM</name>
<dbReference type="InterPro" id="IPR001138">
    <property type="entry name" value="Zn2Cys6_DnaBD"/>
</dbReference>
<feature type="region of interest" description="Disordered" evidence="1">
    <location>
        <begin position="274"/>
        <end position="316"/>
    </location>
</feature>
<gene>
    <name evidence="2" type="ORF">SCLCIDRAFT_25920</name>
</gene>
<dbReference type="AlphaFoldDB" id="A0A0C2ZIH8"/>